<organism evidence="6">
    <name type="scientific">Candidatus Heimdallarchaeum endolithica</name>
    <dbReference type="NCBI Taxonomy" id="2876572"/>
    <lineage>
        <taxon>Archaea</taxon>
        <taxon>Promethearchaeati</taxon>
        <taxon>Candidatus Heimdallarchaeota</taxon>
        <taxon>Candidatus Heimdallarchaeia (ex Rinke et al. 2021) (nom. nud.)</taxon>
        <taxon>Candidatus Heimdallarchaeales</taxon>
        <taxon>Candidatus Heimdallarchaeaceae</taxon>
        <taxon>Candidatus Heimdallarchaeum</taxon>
    </lineage>
</organism>
<evidence type="ECO:0000256" key="3">
    <source>
        <dbReference type="ARBA" id="ARBA00022741"/>
    </source>
</evidence>
<dbReference type="PROSITE" id="PS50893">
    <property type="entry name" value="ABC_TRANSPORTER_2"/>
    <property type="match status" value="1"/>
</dbReference>
<dbReference type="InterPro" id="IPR003439">
    <property type="entry name" value="ABC_transporter-like_ATP-bd"/>
</dbReference>
<proteinExistence type="inferred from homology"/>
<dbReference type="SMART" id="SM00382">
    <property type="entry name" value="AAA"/>
    <property type="match status" value="1"/>
</dbReference>
<dbReference type="PANTHER" id="PTHR43335">
    <property type="entry name" value="ABC TRANSPORTER, ATP-BINDING PROTEIN"/>
    <property type="match status" value="1"/>
</dbReference>
<dbReference type="InterPro" id="IPR027417">
    <property type="entry name" value="P-loop_NTPase"/>
</dbReference>
<accession>A0A9Y1FMP9</accession>
<evidence type="ECO:0000313" key="6">
    <source>
        <dbReference type="EMBL" id="UJG42296.1"/>
    </source>
</evidence>
<dbReference type="GO" id="GO:0005524">
    <property type="term" value="F:ATP binding"/>
    <property type="evidence" value="ECO:0007669"/>
    <property type="project" value="UniProtKB-KW"/>
</dbReference>
<dbReference type="InterPro" id="IPR017871">
    <property type="entry name" value="ABC_transporter-like_CS"/>
</dbReference>
<name>A0A9Y1FMP9_9ARCH</name>
<dbReference type="Pfam" id="PF00005">
    <property type="entry name" value="ABC_tran"/>
    <property type="match status" value="1"/>
</dbReference>
<reference evidence="6" key="1">
    <citation type="journal article" date="2022" name="Nat. Microbiol.">
        <title>Unique mobile elements and scalable gene flow at the prokaryote-eukaryote boundary revealed by circularized Asgard archaea genomes.</title>
        <authorList>
            <person name="Wu F."/>
            <person name="Speth D.R."/>
            <person name="Philosof A."/>
            <person name="Cremiere A."/>
            <person name="Narayanan A."/>
            <person name="Barco R.A."/>
            <person name="Connon S.A."/>
            <person name="Amend J.P."/>
            <person name="Antoshechkin I.A."/>
            <person name="Orphan V.J."/>
        </authorList>
    </citation>
    <scope>NUCLEOTIDE SEQUENCE</scope>
    <source>
        <strain evidence="6">PR6</strain>
    </source>
</reference>
<dbReference type="Gene3D" id="3.40.50.300">
    <property type="entry name" value="P-loop containing nucleotide triphosphate hydrolases"/>
    <property type="match status" value="1"/>
</dbReference>
<dbReference type="PROSITE" id="PS00211">
    <property type="entry name" value="ABC_TRANSPORTER_1"/>
    <property type="match status" value="1"/>
</dbReference>
<evidence type="ECO:0000256" key="4">
    <source>
        <dbReference type="ARBA" id="ARBA00022840"/>
    </source>
</evidence>
<dbReference type="SUPFAM" id="SSF52540">
    <property type="entry name" value="P-loop containing nucleoside triphosphate hydrolases"/>
    <property type="match status" value="1"/>
</dbReference>
<protein>
    <submittedName>
        <fullName evidence="6">ABC transporter ATP-binding protein</fullName>
    </submittedName>
</protein>
<evidence type="ECO:0000256" key="2">
    <source>
        <dbReference type="ARBA" id="ARBA00022448"/>
    </source>
</evidence>
<keyword evidence="4 6" id="KW-0067">ATP-binding</keyword>
<feature type="domain" description="ABC transporter" evidence="5">
    <location>
        <begin position="7"/>
        <end position="237"/>
    </location>
</feature>
<comment type="similarity">
    <text evidence="1">Belongs to the ABC transporter superfamily.</text>
</comment>
<dbReference type="CDD" id="cd03230">
    <property type="entry name" value="ABC_DR_subfamily_A"/>
    <property type="match status" value="1"/>
</dbReference>
<evidence type="ECO:0000256" key="1">
    <source>
        <dbReference type="ARBA" id="ARBA00005417"/>
    </source>
</evidence>
<dbReference type="AlphaFoldDB" id="A0A9Y1FMP9"/>
<keyword evidence="3" id="KW-0547">Nucleotide-binding</keyword>
<dbReference type="EMBL" id="CP084167">
    <property type="protein sequence ID" value="UJG42296.1"/>
    <property type="molecule type" value="Genomic_DNA"/>
</dbReference>
<keyword evidence="2" id="KW-0813">Transport</keyword>
<dbReference type="GO" id="GO:0016887">
    <property type="term" value="F:ATP hydrolysis activity"/>
    <property type="evidence" value="ECO:0007669"/>
    <property type="project" value="InterPro"/>
</dbReference>
<sequence length="313" mass="35759">MHDDYIVQVEHLSRRFGSRMVVYNLSINIPKGYIYGLLGPNGAGKSTTIKTLTGRIRPTSGTVRVFGLDPWTHRKLINFRLGYLPENPSFYQDMKVLSFTKLVARLYNFSRSEALSRARVVLDLLGLGRFENYRVGNLSQGQKQRLGFACAILNEPEFLILDEPTANLDPEGRVYVMDLISRLRDEGKTILISSHILPEIERMCDYIGIISNGHLLTSKKTTQLIKDVYDLEYKIVVSDPEALVKEFSKWDFISDFTLEDNLIIVEIKNERLNDLWKSVPQFCSENNIELRTMSPVKDPLEKVFLSLVHIGGV</sequence>
<dbReference type="InterPro" id="IPR003593">
    <property type="entry name" value="AAA+_ATPase"/>
</dbReference>
<dbReference type="Proteomes" id="UP001200513">
    <property type="component" value="Chromosome"/>
</dbReference>
<gene>
    <name evidence="6" type="ORF">K9W46_07740</name>
</gene>
<evidence type="ECO:0000259" key="5">
    <source>
        <dbReference type="PROSITE" id="PS50893"/>
    </source>
</evidence>
<dbReference type="PANTHER" id="PTHR43335:SF11">
    <property type="entry name" value="ABC TRANSPORTER RELATED"/>
    <property type="match status" value="1"/>
</dbReference>